<keyword evidence="3 5" id="KW-0687">Ribonucleoprotein</keyword>
<dbReference type="SUPFAM" id="SSF46561">
    <property type="entry name" value="Ribosomal protein L29 (L29p)"/>
    <property type="match status" value="1"/>
</dbReference>
<evidence type="ECO:0000256" key="1">
    <source>
        <dbReference type="ARBA" id="ARBA00009254"/>
    </source>
</evidence>
<dbReference type="EMBL" id="MFIW01000099">
    <property type="protein sequence ID" value="OGF97055.1"/>
    <property type="molecule type" value="Genomic_DNA"/>
</dbReference>
<organism evidence="6 7">
    <name type="scientific">Candidatus Glassbacteria bacterium RBG_16_58_8</name>
    <dbReference type="NCBI Taxonomy" id="1817866"/>
    <lineage>
        <taxon>Bacteria</taxon>
        <taxon>Candidatus Glassiibacteriota</taxon>
    </lineage>
</organism>
<dbReference type="Proteomes" id="UP000179034">
    <property type="component" value="Unassembled WGS sequence"/>
</dbReference>
<dbReference type="GO" id="GO:0005840">
    <property type="term" value="C:ribosome"/>
    <property type="evidence" value="ECO:0007669"/>
    <property type="project" value="UniProtKB-KW"/>
</dbReference>
<dbReference type="GO" id="GO:1990904">
    <property type="term" value="C:ribonucleoprotein complex"/>
    <property type="evidence" value="ECO:0007669"/>
    <property type="project" value="UniProtKB-KW"/>
</dbReference>
<gene>
    <name evidence="5" type="primary">rpmC</name>
    <name evidence="6" type="ORF">A2Z06_00780</name>
</gene>
<dbReference type="GO" id="GO:0006412">
    <property type="term" value="P:translation"/>
    <property type="evidence" value="ECO:0007669"/>
    <property type="project" value="UniProtKB-UniRule"/>
</dbReference>
<dbReference type="Pfam" id="PF00831">
    <property type="entry name" value="Ribosomal_L29"/>
    <property type="match status" value="1"/>
</dbReference>
<evidence type="ECO:0000256" key="4">
    <source>
        <dbReference type="ARBA" id="ARBA00035204"/>
    </source>
</evidence>
<dbReference type="AlphaFoldDB" id="A0A1F5YA00"/>
<proteinExistence type="inferred from homology"/>
<comment type="caution">
    <text evidence="6">The sequence shown here is derived from an EMBL/GenBank/DDBJ whole genome shotgun (WGS) entry which is preliminary data.</text>
</comment>
<evidence type="ECO:0000313" key="7">
    <source>
        <dbReference type="Proteomes" id="UP000179034"/>
    </source>
</evidence>
<dbReference type="InterPro" id="IPR001854">
    <property type="entry name" value="Ribosomal_uL29"/>
</dbReference>
<dbReference type="InterPro" id="IPR036049">
    <property type="entry name" value="Ribosomal_uL29_sf"/>
</dbReference>
<name>A0A1F5YA00_9BACT</name>
<accession>A0A1F5YA00</accession>
<evidence type="ECO:0000256" key="2">
    <source>
        <dbReference type="ARBA" id="ARBA00022980"/>
    </source>
</evidence>
<evidence type="ECO:0000256" key="5">
    <source>
        <dbReference type="HAMAP-Rule" id="MF_00374"/>
    </source>
</evidence>
<evidence type="ECO:0000313" key="6">
    <source>
        <dbReference type="EMBL" id="OGF97055.1"/>
    </source>
</evidence>
<dbReference type="CDD" id="cd00427">
    <property type="entry name" value="Ribosomal_L29_HIP"/>
    <property type="match status" value="1"/>
</dbReference>
<dbReference type="HAMAP" id="MF_00374">
    <property type="entry name" value="Ribosomal_uL29"/>
    <property type="match status" value="1"/>
</dbReference>
<dbReference type="GO" id="GO:0003735">
    <property type="term" value="F:structural constituent of ribosome"/>
    <property type="evidence" value="ECO:0007669"/>
    <property type="project" value="InterPro"/>
</dbReference>
<protein>
    <recommendedName>
        <fullName evidence="4 5">Large ribosomal subunit protein uL29</fullName>
    </recommendedName>
</protein>
<comment type="similarity">
    <text evidence="1 5">Belongs to the universal ribosomal protein uL29 family.</text>
</comment>
<dbReference type="NCBIfam" id="TIGR00012">
    <property type="entry name" value="L29"/>
    <property type="match status" value="1"/>
</dbReference>
<keyword evidence="2 5" id="KW-0689">Ribosomal protein</keyword>
<dbReference type="Gene3D" id="1.10.287.310">
    <property type="match status" value="1"/>
</dbReference>
<reference evidence="6 7" key="1">
    <citation type="journal article" date="2016" name="Nat. Commun.">
        <title>Thousands of microbial genomes shed light on interconnected biogeochemical processes in an aquifer system.</title>
        <authorList>
            <person name="Anantharaman K."/>
            <person name="Brown C.T."/>
            <person name="Hug L.A."/>
            <person name="Sharon I."/>
            <person name="Castelle C.J."/>
            <person name="Probst A.J."/>
            <person name="Thomas B.C."/>
            <person name="Singh A."/>
            <person name="Wilkins M.J."/>
            <person name="Karaoz U."/>
            <person name="Brodie E.L."/>
            <person name="Williams K.H."/>
            <person name="Hubbard S.S."/>
            <person name="Banfield J.F."/>
        </authorList>
    </citation>
    <scope>NUCLEOTIDE SEQUENCE [LARGE SCALE GENOMIC DNA]</scope>
</reference>
<evidence type="ECO:0000256" key="3">
    <source>
        <dbReference type="ARBA" id="ARBA00023274"/>
    </source>
</evidence>
<sequence>MKASEIRNLTAVEIKGKIDELKEELFRLRFRHGNQGVDNPIRLRYLHRDIARLKSALRGSELGIFKLPE</sequence>